<evidence type="ECO:0000313" key="3">
    <source>
        <dbReference type="Proteomes" id="UP000823775"/>
    </source>
</evidence>
<comment type="caution">
    <text evidence="2">The sequence shown here is derived from an EMBL/GenBank/DDBJ whole genome shotgun (WGS) entry which is preliminary data.</text>
</comment>
<dbReference type="Proteomes" id="UP000823775">
    <property type="component" value="Unassembled WGS sequence"/>
</dbReference>
<keyword evidence="1" id="KW-1133">Transmembrane helix</keyword>
<keyword evidence="1" id="KW-0472">Membrane</keyword>
<reference evidence="2 3" key="1">
    <citation type="journal article" date="2021" name="BMC Genomics">
        <title>Datura genome reveals duplications of psychoactive alkaloid biosynthetic genes and high mutation rate following tissue culture.</title>
        <authorList>
            <person name="Rajewski A."/>
            <person name="Carter-House D."/>
            <person name="Stajich J."/>
            <person name="Litt A."/>
        </authorList>
    </citation>
    <scope>NUCLEOTIDE SEQUENCE [LARGE SCALE GENOMIC DNA]</scope>
    <source>
        <strain evidence="2">AR-01</strain>
    </source>
</reference>
<feature type="transmembrane region" description="Helical" evidence="1">
    <location>
        <begin position="6"/>
        <end position="26"/>
    </location>
</feature>
<gene>
    <name evidence="2" type="ORF">HAX54_024089</name>
</gene>
<evidence type="ECO:0000313" key="2">
    <source>
        <dbReference type="EMBL" id="MCD9639507.1"/>
    </source>
</evidence>
<name>A0ABS8UYV2_DATST</name>
<accession>A0ABS8UYV2</accession>
<keyword evidence="1" id="KW-0812">Transmembrane</keyword>
<protein>
    <submittedName>
        <fullName evidence="2">Uncharacterized protein</fullName>
    </submittedName>
</protein>
<evidence type="ECO:0000256" key="1">
    <source>
        <dbReference type="SAM" id="Phobius"/>
    </source>
</evidence>
<proteinExistence type="predicted"/>
<organism evidence="2 3">
    <name type="scientific">Datura stramonium</name>
    <name type="common">Jimsonweed</name>
    <name type="synonym">Common thornapple</name>
    <dbReference type="NCBI Taxonomy" id="4076"/>
    <lineage>
        <taxon>Eukaryota</taxon>
        <taxon>Viridiplantae</taxon>
        <taxon>Streptophyta</taxon>
        <taxon>Embryophyta</taxon>
        <taxon>Tracheophyta</taxon>
        <taxon>Spermatophyta</taxon>
        <taxon>Magnoliopsida</taxon>
        <taxon>eudicotyledons</taxon>
        <taxon>Gunneridae</taxon>
        <taxon>Pentapetalae</taxon>
        <taxon>asterids</taxon>
        <taxon>lamiids</taxon>
        <taxon>Solanales</taxon>
        <taxon>Solanaceae</taxon>
        <taxon>Solanoideae</taxon>
        <taxon>Datureae</taxon>
        <taxon>Datura</taxon>
    </lineage>
</organism>
<dbReference type="EMBL" id="JACEIK010002934">
    <property type="protein sequence ID" value="MCD9639507.1"/>
    <property type="molecule type" value="Genomic_DNA"/>
</dbReference>
<sequence>MSGRVAAQITTITVVTSLLPLLIVLAEFRGSVRSTIGGRLTFVLLASRSVLASTRPWCIYAAFPLTGAIGASVVASGCLSVRPGAPPPAQDIVFNFIRDLQGYGLETEKLLSRTSIRRFKTAIPALRMRFSRRLGGAGTFRFLLVKSFTYPGVVEDLPRLLSSICSFGLPLGLIPWLSP</sequence>
<keyword evidence="3" id="KW-1185">Reference proteome</keyword>